<keyword evidence="1 3" id="KW-0560">Oxidoreductase</keyword>
<dbReference type="InterPro" id="IPR016162">
    <property type="entry name" value="Ald_DH_N"/>
</dbReference>
<dbReference type="Gene3D" id="3.40.309.10">
    <property type="entry name" value="Aldehyde Dehydrogenase, Chain A, domain 2"/>
    <property type="match status" value="1"/>
</dbReference>
<dbReference type="PROSITE" id="PS00687">
    <property type="entry name" value="ALDEHYDE_DEHYDR_GLU"/>
    <property type="match status" value="1"/>
</dbReference>
<dbReference type="InterPro" id="IPR029510">
    <property type="entry name" value="Ald_DH_CS_GLU"/>
</dbReference>
<feature type="active site" evidence="2">
    <location>
        <position position="245"/>
    </location>
</feature>
<evidence type="ECO:0000259" key="4">
    <source>
        <dbReference type="Pfam" id="PF00171"/>
    </source>
</evidence>
<protein>
    <submittedName>
        <fullName evidence="5">Aldehyde dehydrogenase family protein</fullName>
    </submittedName>
</protein>
<dbReference type="EMBL" id="BAAAPK010000001">
    <property type="protein sequence ID" value="GAA1684772.1"/>
    <property type="molecule type" value="Genomic_DNA"/>
</dbReference>
<reference evidence="6" key="1">
    <citation type="journal article" date="2019" name="Int. J. Syst. Evol. Microbiol.">
        <title>The Global Catalogue of Microorganisms (GCM) 10K type strain sequencing project: providing services to taxonomists for standard genome sequencing and annotation.</title>
        <authorList>
            <consortium name="The Broad Institute Genomics Platform"/>
            <consortium name="The Broad Institute Genome Sequencing Center for Infectious Disease"/>
            <person name="Wu L."/>
            <person name="Ma J."/>
        </authorList>
    </citation>
    <scope>NUCLEOTIDE SEQUENCE [LARGE SCALE GENOMIC DNA]</scope>
    <source>
        <strain evidence="6">JCM 15575</strain>
    </source>
</reference>
<dbReference type="Pfam" id="PF00171">
    <property type="entry name" value="Aldedh"/>
    <property type="match status" value="1"/>
</dbReference>
<dbReference type="RefSeq" id="WP_344055759.1">
    <property type="nucleotide sequence ID" value="NZ_BAAAPK010000001.1"/>
</dbReference>
<organism evidence="5 6">
    <name type="scientific">Microbacterium lacus</name>
    <dbReference type="NCBI Taxonomy" id="415217"/>
    <lineage>
        <taxon>Bacteria</taxon>
        <taxon>Bacillati</taxon>
        <taxon>Actinomycetota</taxon>
        <taxon>Actinomycetes</taxon>
        <taxon>Micrococcales</taxon>
        <taxon>Microbacteriaceae</taxon>
        <taxon>Microbacterium</taxon>
    </lineage>
</organism>
<feature type="domain" description="Aldehyde dehydrogenase" evidence="4">
    <location>
        <begin position="17"/>
        <end position="467"/>
    </location>
</feature>
<dbReference type="Gene3D" id="3.40.605.10">
    <property type="entry name" value="Aldehyde Dehydrogenase, Chain A, domain 1"/>
    <property type="match status" value="1"/>
</dbReference>
<evidence type="ECO:0000313" key="6">
    <source>
        <dbReference type="Proteomes" id="UP001500596"/>
    </source>
</evidence>
<dbReference type="InterPro" id="IPR015590">
    <property type="entry name" value="Aldehyde_DH_dom"/>
</dbReference>
<dbReference type="Proteomes" id="UP001500596">
    <property type="component" value="Unassembled WGS sequence"/>
</dbReference>
<dbReference type="CDD" id="cd07109">
    <property type="entry name" value="ALDH_AAS00426"/>
    <property type="match status" value="1"/>
</dbReference>
<dbReference type="InterPro" id="IPR016161">
    <property type="entry name" value="Ald_DH/histidinol_DH"/>
</dbReference>
<evidence type="ECO:0000313" key="5">
    <source>
        <dbReference type="EMBL" id="GAA1684772.1"/>
    </source>
</evidence>
<dbReference type="InterPro" id="IPR016163">
    <property type="entry name" value="Ald_DH_C"/>
</dbReference>
<comment type="similarity">
    <text evidence="3">Belongs to the aldehyde dehydrogenase family.</text>
</comment>
<evidence type="ECO:0000256" key="3">
    <source>
        <dbReference type="RuleBase" id="RU003345"/>
    </source>
</evidence>
<sequence length="471" mass="49633">MAQTLAFIDGSSVDCTATYENIDPADGRSLGTVVRSGPAEVDAAVEAAGRAQRLWRRATPEQRAGVLTRLGSLIFDNRDELAVLESEDTGKPLSQALADVDVCARYMTFYGHAIDSYYGLSIPIGPDHVVYTRREPFGVAAHILAWNYPLQLLGRAIGPALATGNACVVKPADETPRSAVRVAELAIESGLPKGVLNVIPGIGAETGALLAEHQGVAHIGFVGSTAIGAQIARSAAERTVPTTLELGGKSAQIVFPDADLDAAVPVLLKAIIQNAGQTCSAGARLLVHRHVHAEIIERLGRRFETVTMGRGIDDPDLGPLISVKQQKRVEQLVAASSGRVIAGGTIPAGYDEGAFFSATLIDDVDPASEIAQEEVFGPVLVTTSFDDEADALALANGTDYALLGAVWTRDIGRAHRMAAEIEAGQVYINTYGAGGGVELPFGGFKRSGYGREKGYEAMDAYTQTKTVVVKL</sequence>
<gene>
    <name evidence="5" type="ORF">GCM10009807_30700</name>
</gene>
<name>A0ABP4TAU2_9MICO</name>
<evidence type="ECO:0000256" key="2">
    <source>
        <dbReference type="PROSITE-ProRule" id="PRU10007"/>
    </source>
</evidence>
<evidence type="ECO:0000256" key="1">
    <source>
        <dbReference type="ARBA" id="ARBA00023002"/>
    </source>
</evidence>
<proteinExistence type="inferred from homology"/>
<keyword evidence="6" id="KW-1185">Reference proteome</keyword>
<accession>A0ABP4TAU2</accession>
<dbReference type="SUPFAM" id="SSF53720">
    <property type="entry name" value="ALDH-like"/>
    <property type="match status" value="1"/>
</dbReference>
<comment type="caution">
    <text evidence="5">The sequence shown here is derived from an EMBL/GenBank/DDBJ whole genome shotgun (WGS) entry which is preliminary data.</text>
</comment>
<dbReference type="PANTHER" id="PTHR11699">
    <property type="entry name" value="ALDEHYDE DEHYDROGENASE-RELATED"/>
    <property type="match status" value="1"/>
</dbReference>